<dbReference type="AlphaFoldDB" id="A0A4Q9LUK3"/>
<organism evidence="1 2">
    <name type="scientific">Hamiltosporidium tvaerminnensis</name>
    <dbReference type="NCBI Taxonomy" id="1176355"/>
    <lineage>
        <taxon>Eukaryota</taxon>
        <taxon>Fungi</taxon>
        <taxon>Fungi incertae sedis</taxon>
        <taxon>Microsporidia</taxon>
        <taxon>Dubosqiidae</taxon>
        <taxon>Hamiltosporidium</taxon>
    </lineage>
</organism>
<dbReference type="VEuPathDB" id="MicrosporidiaDB:CWI38_0832p0010"/>
<proteinExistence type="predicted"/>
<keyword evidence="2" id="KW-1185">Reference proteome</keyword>
<gene>
    <name evidence="1" type="ORF">CWI38_0832p0010</name>
</gene>
<comment type="caution">
    <text evidence="1">The sequence shown here is derived from an EMBL/GenBank/DDBJ whole genome shotgun (WGS) entry which is preliminary data.</text>
</comment>
<sequence length="196" mass="22665">MGIGGYVILKGFKMGMGMACWYAFKKYVIKGVLDTGIKEGVIYRLKKWKIGCILTDPNKTVNKLVKHFETHLDTSIKNNLEDRIIDYLTIMNLKNYKTPRKDKITADFLNKKNKRKKYLTSNISNRFNIKDLKQGDTFWRVLFNASLEGIICKIKKYIDGPILNAIMQYNSYTGDLVVIERKPEDIKSSLRILPAD</sequence>
<accession>A0A4Q9LUK3</accession>
<evidence type="ECO:0000313" key="1">
    <source>
        <dbReference type="EMBL" id="TBU12244.1"/>
    </source>
</evidence>
<protein>
    <submittedName>
        <fullName evidence="1">Uncharacterized protein</fullName>
    </submittedName>
</protein>
<evidence type="ECO:0000313" key="2">
    <source>
        <dbReference type="Proteomes" id="UP000292282"/>
    </source>
</evidence>
<dbReference type="EMBL" id="PITK01000832">
    <property type="protein sequence ID" value="TBU12244.1"/>
    <property type="molecule type" value="Genomic_DNA"/>
</dbReference>
<dbReference type="Proteomes" id="UP000292282">
    <property type="component" value="Unassembled WGS sequence"/>
</dbReference>
<name>A0A4Q9LUK3_9MICR</name>
<reference evidence="1 2" key="1">
    <citation type="submission" date="2017-12" db="EMBL/GenBank/DDBJ databases">
        <authorList>
            <person name="Pombert J.-F."/>
            <person name="Haag K.L."/>
            <person name="Ebert D."/>
        </authorList>
    </citation>
    <scope>NUCLEOTIDE SEQUENCE [LARGE SCALE GENOMIC DNA]</scope>
    <source>
        <strain evidence="1">IL-G-3</strain>
    </source>
</reference>